<dbReference type="RefSeq" id="WP_275476454.1">
    <property type="nucleotide sequence ID" value="NZ_CP162940.1"/>
</dbReference>
<dbReference type="InterPro" id="IPR050297">
    <property type="entry name" value="LipidA_mod_glycosyltrf_83"/>
</dbReference>
<evidence type="ECO:0000259" key="9">
    <source>
        <dbReference type="Pfam" id="PF13231"/>
    </source>
</evidence>
<dbReference type="Pfam" id="PF13231">
    <property type="entry name" value="PMT_2"/>
    <property type="match status" value="1"/>
</dbReference>
<feature type="transmembrane region" description="Helical" evidence="8">
    <location>
        <begin position="174"/>
        <end position="205"/>
    </location>
</feature>
<dbReference type="PANTHER" id="PTHR33908:SF11">
    <property type="entry name" value="MEMBRANE PROTEIN"/>
    <property type="match status" value="1"/>
</dbReference>
<feature type="transmembrane region" description="Helical" evidence="8">
    <location>
        <begin position="361"/>
        <end position="379"/>
    </location>
</feature>
<comment type="subcellular location">
    <subcellularLocation>
        <location evidence="1">Cell membrane</location>
        <topology evidence="1">Multi-pass membrane protein</topology>
    </subcellularLocation>
</comment>
<feature type="transmembrane region" description="Helical" evidence="8">
    <location>
        <begin position="12"/>
        <end position="30"/>
    </location>
</feature>
<evidence type="ECO:0000256" key="6">
    <source>
        <dbReference type="ARBA" id="ARBA00022989"/>
    </source>
</evidence>
<organism evidence="10 11">
    <name type="scientific">Alicyclobacillus fastidiosus</name>
    <dbReference type="NCBI Taxonomy" id="392011"/>
    <lineage>
        <taxon>Bacteria</taxon>
        <taxon>Bacillati</taxon>
        <taxon>Bacillota</taxon>
        <taxon>Bacilli</taxon>
        <taxon>Bacillales</taxon>
        <taxon>Alicyclobacillaceae</taxon>
        <taxon>Alicyclobacillus</taxon>
    </lineage>
</organism>
<dbReference type="EC" id="2.4.-.-" evidence="10"/>
<dbReference type="InterPro" id="IPR038731">
    <property type="entry name" value="RgtA/B/C-like"/>
</dbReference>
<evidence type="ECO:0000313" key="10">
    <source>
        <dbReference type="EMBL" id="MFB5191813.1"/>
    </source>
</evidence>
<feature type="transmembrane region" description="Helical" evidence="8">
    <location>
        <begin position="151"/>
        <end position="168"/>
    </location>
</feature>
<feature type="domain" description="Glycosyltransferase RgtA/B/C/D-like" evidence="9">
    <location>
        <begin position="78"/>
        <end position="234"/>
    </location>
</feature>
<feature type="transmembrane region" description="Helical" evidence="8">
    <location>
        <begin position="61"/>
        <end position="84"/>
    </location>
</feature>
<evidence type="ECO:0000256" key="7">
    <source>
        <dbReference type="ARBA" id="ARBA00023136"/>
    </source>
</evidence>
<feature type="transmembrane region" description="Helical" evidence="8">
    <location>
        <begin position="124"/>
        <end position="144"/>
    </location>
</feature>
<keyword evidence="11" id="KW-1185">Reference proteome</keyword>
<protein>
    <submittedName>
        <fullName evidence="10">Glycosyltransferase family 39 protein</fullName>
        <ecNumber evidence="10">2.4.-.-</ecNumber>
    </submittedName>
</protein>
<feature type="transmembrane region" description="Helical" evidence="8">
    <location>
        <begin position="385"/>
        <end position="404"/>
    </location>
</feature>
<reference evidence="10 11" key="1">
    <citation type="journal article" date="2024" name="Int. J. Mol. Sci.">
        <title>Exploration of Alicyclobacillus spp. Genome in Search of Antibiotic Resistance.</title>
        <authorList>
            <person name="Bucka-Kolendo J."/>
            <person name="Kiousi D.E."/>
            <person name="Dekowska A."/>
            <person name="Mikolajczuk-Szczyrba A."/>
            <person name="Karadedos D.M."/>
            <person name="Michael P."/>
            <person name="Galanis A."/>
            <person name="Sokolowska B."/>
        </authorList>
    </citation>
    <scope>NUCLEOTIDE SEQUENCE [LARGE SCALE GENOMIC DNA]</scope>
    <source>
        <strain evidence="10 11">KKP 3000</strain>
    </source>
</reference>
<name>A0ABV5AHR8_9BACL</name>
<evidence type="ECO:0000256" key="2">
    <source>
        <dbReference type="ARBA" id="ARBA00022475"/>
    </source>
</evidence>
<evidence type="ECO:0000313" key="11">
    <source>
        <dbReference type="Proteomes" id="UP001579974"/>
    </source>
</evidence>
<feature type="transmembrane region" description="Helical" evidence="8">
    <location>
        <begin position="217"/>
        <end position="236"/>
    </location>
</feature>
<proteinExistence type="predicted"/>
<keyword evidence="3 10" id="KW-0328">Glycosyltransferase</keyword>
<evidence type="ECO:0000256" key="4">
    <source>
        <dbReference type="ARBA" id="ARBA00022679"/>
    </source>
</evidence>
<keyword evidence="7 8" id="KW-0472">Membrane</keyword>
<sequence length="414" mass="47669">MNAEPKNRREWQTSIALVAIALVFHLYFILRSWKTPVQLFGDAVHYDHAAVYLLLEHVYSYWSYGPAAQVTPGYPLFLAFAYALTHLTSHNHQVEMHVAQTLQHLLAVGTVFVLYRIMRYVLPRWASVTGTLLWMIYPTVNWAADQLLTETLYIATLLTFTWTFLIALRRSTFWYYVLAGLMLGLTTLVRPTILPLIFAPLILLLSREHRTQIASLLVNWVGYVGVFVLVMLPWWIRNLVTMHQFILTDQDMGNPLLFGSDPNFQVDTNLASGLTSTQQEQLAIHRIVQGFSHEPFLYLKWYTIDKLGLLFGTPWFTSHLSANAGPLTTVTYYFAQFHLVWVILGAIGLVIGIWKPYLRWLTALTLFMIVVQLPFIPINRYVFPVMPYLFVGVMYFVVFAVSFVKNRRKPVIGA</sequence>
<evidence type="ECO:0000256" key="8">
    <source>
        <dbReference type="SAM" id="Phobius"/>
    </source>
</evidence>
<evidence type="ECO:0000256" key="1">
    <source>
        <dbReference type="ARBA" id="ARBA00004651"/>
    </source>
</evidence>
<evidence type="ECO:0000256" key="5">
    <source>
        <dbReference type="ARBA" id="ARBA00022692"/>
    </source>
</evidence>
<gene>
    <name evidence="10" type="ORF">KKP3000_000596</name>
</gene>
<feature type="transmembrane region" description="Helical" evidence="8">
    <location>
        <begin position="333"/>
        <end position="354"/>
    </location>
</feature>
<accession>A0ABV5AHR8</accession>
<evidence type="ECO:0000256" key="3">
    <source>
        <dbReference type="ARBA" id="ARBA00022676"/>
    </source>
</evidence>
<dbReference type="EMBL" id="JBDXSU010000014">
    <property type="protein sequence ID" value="MFB5191813.1"/>
    <property type="molecule type" value="Genomic_DNA"/>
</dbReference>
<comment type="caution">
    <text evidence="10">The sequence shown here is derived from an EMBL/GenBank/DDBJ whole genome shotgun (WGS) entry which is preliminary data.</text>
</comment>
<keyword evidence="6 8" id="KW-1133">Transmembrane helix</keyword>
<dbReference type="GO" id="GO:0016757">
    <property type="term" value="F:glycosyltransferase activity"/>
    <property type="evidence" value="ECO:0007669"/>
    <property type="project" value="UniProtKB-KW"/>
</dbReference>
<dbReference type="PANTHER" id="PTHR33908">
    <property type="entry name" value="MANNOSYLTRANSFERASE YKCB-RELATED"/>
    <property type="match status" value="1"/>
</dbReference>
<keyword evidence="2" id="KW-1003">Cell membrane</keyword>
<keyword evidence="4 10" id="KW-0808">Transferase</keyword>
<keyword evidence="5 8" id="KW-0812">Transmembrane</keyword>
<dbReference type="Proteomes" id="UP001579974">
    <property type="component" value="Unassembled WGS sequence"/>
</dbReference>